<dbReference type="EMBL" id="JAPQFJ010000010">
    <property type="protein sequence ID" value="MCY6959049.1"/>
    <property type="molecule type" value="Genomic_DNA"/>
</dbReference>
<dbReference type="Proteomes" id="UP001144612">
    <property type="component" value="Unassembled WGS sequence"/>
</dbReference>
<organism evidence="1 2">
    <name type="scientific">Clostridium brassicae</name>
    <dbReference type="NCBI Taxonomy" id="2999072"/>
    <lineage>
        <taxon>Bacteria</taxon>
        <taxon>Bacillati</taxon>
        <taxon>Bacillota</taxon>
        <taxon>Clostridia</taxon>
        <taxon>Eubacteriales</taxon>
        <taxon>Clostridiaceae</taxon>
        <taxon>Clostridium</taxon>
    </lineage>
</organism>
<dbReference type="NCBIfam" id="NF040898">
    <property type="entry name" value="CC_mini_metal"/>
    <property type="match status" value="1"/>
</dbReference>
<evidence type="ECO:0000313" key="2">
    <source>
        <dbReference type="Proteomes" id="UP001144612"/>
    </source>
</evidence>
<sequence length="52" mass="6096">MKKWFENFIKKIAKENQKSFGNKKLDCCGLNNSKSINKSSNKKLNKKTFLDK</sequence>
<dbReference type="RefSeq" id="WP_268061472.1">
    <property type="nucleotide sequence ID" value="NZ_JAPQFJ010000010.1"/>
</dbReference>
<proteinExistence type="predicted"/>
<gene>
    <name evidence="1" type="ORF">OW729_10575</name>
</gene>
<protein>
    <submittedName>
        <fullName evidence="1">LDCC motif putative metal-binding protein</fullName>
    </submittedName>
</protein>
<evidence type="ECO:0000313" key="1">
    <source>
        <dbReference type="EMBL" id="MCY6959049.1"/>
    </source>
</evidence>
<name>A0ABT4D9Q8_9CLOT</name>
<reference evidence="1" key="1">
    <citation type="submission" date="2022-12" db="EMBL/GenBank/DDBJ databases">
        <title>Clostridium sp. nov., isolated from industrial wastewater.</title>
        <authorList>
            <person name="Jiayan W."/>
        </authorList>
    </citation>
    <scope>NUCLEOTIDE SEQUENCE</scope>
    <source>
        <strain evidence="1">ZC22-4</strain>
    </source>
</reference>
<keyword evidence="2" id="KW-1185">Reference proteome</keyword>
<accession>A0ABT4D9Q8</accession>
<comment type="caution">
    <text evidence="1">The sequence shown here is derived from an EMBL/GenBank/DDBJ whole genome shotgun (WGS) entry which is preliminary data.</text>
</comment>